<dbReference type="EMBL" id="NGEL01000175">
    <property type="protein sequence ID" value="OTM80862.1"/>
    <property type="molecule type" value="Genomic_DNA"/>
</dbReference>
<accession>A0A241ZAI5</accession>
<comment type="caution">
    <text evidence="1">The sequence shown here is derived from an EMBL/GenBank/DDBJ whole genome shotgun (WGS) entry which is preliminary data.</text>
</comment>
<reference evidence="1 2" key="1">
    <citation type="submission" date="2017-05" db="EMBL/GenBank/DDBJ databases">
        <authorList>
            <person name="Song R."/>
            <person name="Chenine A.L."/>
            <person name="Ruprecht R.M."/>
        </authorList>
    </citation>
    <scope>NUCLEOTIDE SEQUENCE [LARGE SCALE GENOMIC DNA]</scope>
    <source>
        <strain evidence="1 2">PR350</strain>
    </source>
</reference>
<dbReference type="AlphaFoldDB" id="A0A241ZAI5"/>
<organism evidence="1 2">
    <name type="scientific">Acinetobacter baumannii</name>
    <dbReference type="NCBI Taxonomy" id="470"/>
    <lineage>
        <taxon>Bacteria</taxon>
        <taxon>Pseudomonadati</taxon>
        <taxon>Pseudomonadota</taxon>
        <taxon>Gammaproteobacteria</taxon>
        <taxon>Moraxellales</taxon>
        <taxon>Moraxellaceae</taxon>
        <taxon>Acinetobacter</taxon>
        <taxon>Acinetobacter calcoaceticus/baumannii complex</taxon>
    </lineage>
</organism>
<sequence length="255" mass="27063">MAQYSFGVGNLFATPLSDAYGAQIAKPTSFELGILQDNSVDFSFDVKELYGQGQFPVDIARGKGKITGKAKVARLNGLLVNSILFGQAMSTGSATAVARSLTATPVPVGGTVTPTPPNAGVFVADLGVTNAKAVPLIRVESTPAAGQYSVDESTGAYTFATADANLPVFINYRYSTTMAGAKSSTVMNLPMGEAPSFSLDLHKEYHGKILTLHLFKCVSTKMSLAGKQDDYDTPEFEFQAFADDLGRVFNWSISE</sequence>
<dbReference type="Proteomes" id="UP000194699">
    <property type="component" value="Unassembled WGS sequence"/>
</dbReference>
<name>A0A241ZAI5_ACIBA</name>
<evidence type="ECO:0000313" key="2">
    <source>
        <dbReference type="Proteomes" id="UP000194699"/>
    </source>
</evidence>
<evidence type="ECO:0000313" key="1">
    <source>
        <dbReference type="EMBL" id="OTM80862.1"/>
    </source>
</evidence>
<protein>
    <submittedName>
        <fullName evidence="1">Uncharacterized protein</fullName>
    </submittedName>
</protein>
<gene>
    <name evidence="1" type="ORF">B9X95_17755</name>
</gene>
<proteinExistence type="predicted"/>
<dbReference type="RefSeq" id="WP_019767567.1">
    <property type="nucleotide sequence ID" value="NZ_JACSTQ010000086.1"/>
</dbReference>